<feature type="transmembrane region" description="Helical" evidence="1">
    <location>
        <begin position="304"/>
        <end position="323"/>
    </location>
</feature>
<organism evidence="3 4">
    <name type="scientific">Dyella caseinilytica</name>
    <dbReference type="NCBI Taxonomy" id="1849581"/>
    <lineage>
        <taxon>Bacteria</taxon>
        <taxon>Pseudomonadati</taxon>
        <taxon>Pseudomonadota</taxon>
        <taxon>Gammaproteobacteria</taxon>
        <taxon>Lysobacterales</taxon>
        <taxon>Rhodanobacteraceae</taxon>
        <taxon>Dyella</taxon>
    </lineage>
</organism>
<keyword evidence="4" id="KW-1185">Reference proteome</keyword>
<feature type="transmembrane region" description="Helical" evidence="1">
    <location>
        <begin position="208"/>
        <end position="229"/>
    </location>
</feature>
<feature type="transmembrane region" description="Helical" evidence="1">
    <location>
        <begin position="116"/>
        <end position="137"/>
    </location>
</feature>
<evidence type="ECO:0000313" key="3">
    <source>
        <dbReference type="EMBL" id="QRN54302.1"/>
    </source>
</evidence>
<dbReference type="EMBL" id="CP064030">
    <property type="protein sequence ID" value="QRN54302.1"/>
    <property type="molecule type" value="Genomic_DNA"/>
</dbReference>
<proteinExistence type="predicted"/>
<evidence type="ECO:0000256" key="1">
    <source>
        <dbReference type="SAM" id="Phobius"/>
    </source>
</evidence>
<feature type="transmembrane region" description="Helical" evidence="1">
    <location>
        <begin position="344"/>
        <end position="365"/>
    </location>
</feature>
<protein>
    <submittedName>
        <fullName evidence="3">DUF5009 domain-containing protein</fullName>
    </submittedName>
</protein>
<evidence type="ECO:0000259" key="2">
    <source>
        <dbReference type="Pfam" id="PF16401"/>
    </source>
</evidence>
<accession>A0ABX7GV56</accession>
<feature type="transmembrane region" description="Helical" evidence="1">
    <location>
        <begin position="84"/>
        <end position="104"/>
    </location>
</feature>
<reference evidence="3 4" key="1">
    <citation type="submission" date="2020-10" db="EMBL/GenBank/DDBJ databases">
        <title>Phylogeny of dyella-like bacteria.</title>
        <authorList>
            <person name="Fu J."/>
        </authorList>
    </citation>
    <scope>NUCLEOTIDE SEQUENCE [LARGE SCALE GENOMIC DNA]</scope>
    <source>
        <strain evidence="3 4">DHOB09</strain>
    </source>
</reference>
<keyword evidence="1" id="KW-1133">Transmembrane helix</keyword>
<dbReference type="Proteomes" id="UP000663181">
    <property type="component" value="Chromosome"/>
</dbReference>
<sequence length="402" mass="44502">MATISTAQRVASIDIFRGLTMAVMIFVNELAGVHGLPWWTYHAHAEQDVMTYVDMVFPFFLFIVGMSMPLAVERRLQQNPSRASLWLHVASRSCGLVVLGLILANADSVDPKLMLVPVSGAAWTLMGLVGGILFWLVPSRNPQHRRVYLALRGVGLLLLIFVYTIFRRATDSGGTAWIDGSYPEILGLIGYTYFAVALLYIPSRHWTWAPLAWFAVLIAFCALAVAHVIDWPAKLPLYVWPFSNGAHPAITMAGIVTSTLFLRSDPSRTTNRRILLALTFAASMFAAAWLLAPLGISKIRATPTWVLASAGAAVLAFLLLYWTCDMKGRTRWAAFVKSAGENTLLTYLLPDIYYALAAFIGFTYFDNHLTFGIPGVLRAVCFTALILAVSALLTRWRIRLQL</sequence>
<dbReference type="PANTHER" id="PTHR31061:SF24">
    <property type="entry name" value="LD22376P"/>
    <property type="match status" value="1"/>
</dbReference>
<dbReference type="Pfam" id="PF16401">
    <property type="entry name" value="DUF5009"/>
    <property type="match status" value="1"/>
</dbReference>
<feature type="domain" description="DUF5009" evidence="2">
    <location>
        <begin position="9"/>
        <end position="171"/>
    </location>
</feature>
<gene>
    <name evidence="3" type="ORF">ISN74_02630</name>
</gene>
<feature type="transmembrane region" description="Helical" evidence="1">
    <location>
        <begin position="52"/>
        <end position="72"/>
    </location>
</feature>
<feature type="transmembrane region" description="Helical" evidence="1">
    <location>
        <begin position="241"/>
        <end position="262"/>
    </location>
</feature>
<keyword evidence="1" id="KW-0472">Membrane</keyword>
<dbReference type="PANTHER" id="PTHR31061">
    <property type="entry name" value="LD22376P"/>
    <property type="match status" value="1"/>
</dbReference>
<feature type="transmembrane region" description="Helical" evidence="1">
    <location>
        <begin position="149"/>
        <end position="166"/>
    </location>
</feature>
<feature type="transmembrane region" description="Helical" evidence="1">
    <location>
        <begin position="21"/>
        <end position="40"/>
    </location>
</feature>
<feature type="transmembrane region" description="Helical" evidence="1">
    <location>
        <begin position="181"/>
        <end position="201"/>
    </location>
</feature>
<evidence type="ECO:0000313" key="4">
    <source>
        <dbReference type="Proteomes" id="UP000663181"/>
    </source>
</evidence>
<name>A0ABX7GV56_9GAMM</name>
<dbReference type="InterPro" id="IPR032176">
    <property type="entry name" value="DUF5009"/>
</dbReference>
<feature type="transmembrane region" description="Helical" evidence="1">
    <location>
        <begin position="371"/>
        <end position="393"/>
    </location>
</feature>
<keyword evidence="1" id="KW-0812">Transmembrane</keyword>
<dbReference type="RefSeq" id="WP_188797135.1">
    <property type="nucleotide sequence ID" value="NZ_BMIZ01000001.1"/>
</dbReference>
<feature type="transmembrane region" description="Helical" evidence="1">
    <location>
        <begin position="274"/>
        <end position="292"/>
    </location>
</feature>